<gene>
    <name evidence="2" type="ORF">GCM10019071_01400</name>
</gene>
<evidence type="ECO:0000313" key="3">
    <source>
        <dbReference type="Proteomes" id="UP000628109"/>
    </source>
</evidence>
<evidence type="ECO:0000259" key="1">
    <source>
        <dbReference type="SMART" id="SM00966"/>
    </source>
</evidence>
<accession>A0ABQ1ELR3</accession>
<name>A0ABQ1ELR3_SPHSA</name>
<organism evidence="2 3">
    <name type="scientific">Sphingobium fuliginis (strain ATCC 27551)</name>
    <dbReference type="NCBI Taxonomy" id="336203"/>
    <lineage>
        <taxon>Bacteria</taxon>
        <taxon>Pseudomonadati</taxon>
        <taxon>Pseudomonadota</taxon>
        <taxon>Alphaproteobacteria</taxon>
        <taxon>Sphingomonadales</taxon>
        <taxon>Sphingomonadaceae</taxon>
        <taxon>Sphingobium</taxon>
    </lineage>
</organism>
<proteinExistence type="predicted"/>
<keyword evidence="3" id="KW-1185">Reference proteome</keyword>
<comment type="caution">
    <text evidence="2">The sequence shown here is derived from an EMBL/GenBank/DDBJ whole genome shotgun (WGS) entry which is preliminary data.</text>
</comment>
<reference evidence="3" key="1">
    <citation type="journal article" date="2019" name="Int. J. Syst. Evol. Microbiol.">
        <title>The Global Catalogue of Microorganisms (GCM) 10K type strain sequencing project: providing services to taxonomists for standard genome sequencing and annotation.</title>
        <authorList>
            <consortium name="The Broad Institute Genomics Platform"/>
            <consortium name="The Broad Institute Genome Sequencing Center for Infectious Disease"/>
            <person name="Wu L."/>
            <person name="Ma J."/>
        </authorList>
    </citation>
    <scope>NUCLEOTIDE SEQUENCE [LARGE SCALE GENOMIC DNA]</scope>
    <source>
        <strain evidence="3">CCM 7327</strain>
    </source>
</reference>
<evidence type="ECO:0000313" key="2">
    <source>
        <dbReference type="EMBL" id="GFZ76797.1"/>
    </source>
</evidence>
<dbReference type="NCBIfam" id="TIGR02609">
    <property type="entry name" value="doc_partner"/>
    <property type="match status" value="1"/>
</dbReference>
<dbReference type="Pfam" id="PF04014">
    <property type="entry name" value="MazE_antitoxin"/>
    <property type="match status" value="1"/>
</dbReference>
<dbReference type="InterPro" id="IPR037914">
    <property type="entry name" value="SpoVT-AbrB_sf"/>
</dbReference>
<dbReference type="Proteomes" id="UP000628109">
    <property type="component" value="Unassembled WGS sequence"/>
</dbReference>
<protein>
    <recommendedName>
        <fullName evidence="1">SpoVT-AbrB domain-containing protein</fullName>
    </recommendedName>
</protein>
<dbReference type="SUPFAM" id="SSF89447">
    <property type="entry name" value="AbrB/MazE/MraZ-like"/>
    <property type="match status" value="1"/>
</dbReference>
<dbReference type="SMART" id="SM00966">
    <property type="entry name" value="SpoVT_AbrB"/>
    <property type="match status" value="1"/>
</dbReference>
<dbReference type="EMBL" id="BMDU01000001">
    <property type="protein sequence ID" value="GFZ76797.1"/>
    <property type="molecule type" value="Genomic_DNA"/>
</dbReference>
<dbReference type="InterPro" id="IPR007159">
    <property type="entry name" value="SpoVT-AbrB_dom"/>
</dbReference>
<dbReference type="InterPro" id="IPR013432">
    <property type="entry name" value="Doc_partner"/>
</dbReference>
<feature type="domain" description="SpoVT-AbrB" evidence="1">
    <location>
        <begin position="59"/>
        <end position="104"/>
    </location>
</feature>
<sequence>MRAEHRGMLVIQPCLAHAGPLRLVVSIDHGRPAAVKAAGLAPRPDNGYNIRMNTPLKITKIGNSAGVILPKEVLAHLNVGVGETLSVVTTPRGIELSAAEPDFDAQMAAAREVMQRRKRALRELAK</sequence>
<dbReference type="Gene3D" id="2.10.260.10">
    <property type="match status" value="1"/>
</dbReference>